<dbReference type="SMART" id="SM00836">
    <property type="entry name" value="DALR_1"/>
    <property type="match status" value="1"/>
</dbReference>
<comment type="subunit">
    <text evidence="9">Monomer.</text>
</comment>
<keyword evidence="2 9" id="KW-0963">Cytoplasm</keyword>
<accession>A0A1B2AGN2</accession>
<feature type="domain" description="DALR anticodon binding" evidence="11">
    <location>
        <begin position="459"/>
        <end position="582"/>
    </location>
</feature>
<dbReference type="PRINTS" id="PR01038">
    <property type="entry name" value="TRNASYNTHARG"/>
</dbReference>
<dbReference type="Pfam" id="PF00750">
    <property type="entry name" value="tRNA-synt_1d"/>
    <property type="match status" value="1"/>
</dbReference>
<dbReference type="Pfam" id="PF03485">
    <property type="entry name" value="Arg_tRNA_synt_N"/>
    <property type="match status" value="1"/>
</dbReference>
<keyword evidence="7 9" id="KW-0030">Aminoacyl-tRNA synthetase</keyword>
<evidence type="ECO:0000256" key="8">
    <source>
        <dbReference type="ARBA" id="ARBA00049339"/>
    </source>
</evidence>
<keyword evidence="5 9" id="KW-0067">ATP-binding</keyword>
<dbReference type="GO" id="GO:0004814">
    <property type="term" value="F:arginine-tRNA ligase activity"/>
    <property type="evidence" value="ECO:0007669"/>
    <property type="project" value="UniProtKB-UniRule"/>
</dbReference>
<dbReference type="EC" id="6.1.1.19" evidence="9"/>
<dbReference type="InterPro" id="IPR009080">
    <property type="entry name" value="tRNAsynth_Ia_anticodon-bd"/>
</dbReference>
<keyword evidence="3 9" id="KW-0436">Ligase</keyword>
<organism evidence="13 14">
    <name type="scientific">Tsuneonella dongtanensis</name>
    <dbReference type="NCBI Taxonomy" id="692370"/>
    <lineage>
        <taxon>Bacteria</taxon>
        <taxon>Pseudomonadati</taxon>
        <taxon>Pseudomonadota</taxon>
        <taxon>Alphaproteobacteria</taxon>
        <taxon>Sphingomonadales</taxon>
        <taxon>Erythrobacteraceae</taxon>
        <taxon>Tsuneonella</taxon>
    </lineage>
</organism>
<evidence type="ECO:0000313" key="13">
    <source>
        <dbReference type="EMBL" id="ANY21307.1"/>
    </source>
</evidence>
<dbReference type="SMART" id="SM01016">
    <property type="entry name" value="Arg_tRNA_synt_N"/>
    <property type="match status" value="1"/>
</dbReference>
<dbReference type="PANTHER" id="PTHR11956:SF5">
    <property type="entry name" value="ARGININE--TRNA LIGASE, CYTOPLASMIC"/>
    <property type="match status" value="1"/>
</dbReference>
<dbReference type="RefSeq" id="WP_067681410.1">
    <property type="nucleotide sequence ID" value="NZ_CP016591.1"/>
</dbReference>
<evidence type="ECO:0000256" key="7">
    <source>
        <dbReference type="ARBA" id="ARBA00023146"/>
    </source>
</evidence>
<comment type="similarity">
    <text evidence="1 9 10">Belongs to the class-I aminoacyl-tRNA synthetase family.</text>
</comment>
<dbReference type="PANTHER" id="PTHR11956">
    <property type="entry name" value="ARGINYL-TRNA SYNTHETASE"/>
    <property type="match status" value="1"/>
</dbReference>
<dbReference type="AlphaFoldDB" id="A0A1B2AGN2"/>
<evidence type="ECO:0000256" key="5">
    <source>
        <dbReference type="ARBA" id="ARBA00022840"/>
    </source>
</evidence>
<comment type="catalytic activity">
    <reaction evidence="8 9">
        <text>tRNA(Arg) + L-arginine + ATP = L-arginyl-tRNA(Arg) + AMP + diphosphate</text>
        <dbReference type="Rhea" id="RHEA:20301"/>
        <dbReference type="Rhea" id="RHEA-COMP:9658"/>
        <dbReference type="Rhea" id="RHEA-COMP:9673"/>
        <dbReference type="ChEBI" id="CHEBI:30616"/>
        <dbReference type="ChEBI" id="CHEBI:32682"/>
        <dbReference type="ChEBI" id="CHEBI:33019"/>
        <dbReference type="ChEBI" id="CHEBI:78442"/>
        <dbReference type="ChEBI" id="CHEBI:78513"/>
        <dbReference type="ChEBI" id="CHEBI:456215"/>
        <dbReference type="EC" id="6.1.1.19"/>
    </reaction>
</comment>
<dbReference type="NCBIfam" id="TIGR00456">
    <property type="entry name" value="argS"/>
    <property type="match status" value="1"/>
</dbReference>
<evidence type="ECO:0000259" key="11">
    <source>
        <dbReference type="SMART" id="SM00836"/>
    </source>
</evidence>
<dbReference type="GO" id="GO:0005524">
    <property type="term" value="F:ATP binding"/>
    <property type="evidence" value="ECO:0007669"/>
    <property type="project" value="UniProtKB-UniRule"/>
</dbReference>
<dbReference type="Gene3D" id="3.30.1360.70">
    <property type="entry name" value="Arginyl tRNA synthetase N-terminal domain"/>
    <property type="match status" value="1"/>
</dbReference>
<evidence type="ECO:0000256" key="3">
    <source>
        <dbReference type="ARBA" id="ARBA00022598"/>
    </source>
</evidence>
<gene>
    <name evidence="9 13" type="primary">argS</name>
    <name evidence="13" type="ORF">A6F68_02818</name>
</gene>
<dbReference type="Gene3D" id="1.10.730.10">
    <property type="entry name" value="Isoleucyl-tRNA Synthetase, Domain 1"/>
    <property type="match status" value="1"/>
</dbReference>
<dbReference type="InterPro" id="IPR014729">
    <property type="entry name" value="Rossmann-like_a/b/a_fold"/>
</dbReference>
<keyword evidence="14" id="KW-1185">Reference proteome</keyword>
<dbReference type="InterPro" id="IPR035684">
    <property type="entry name" value="ArgRS_core"/>
</dbReference>
<dbReference type="HAMAP" id="MF_00123">
    <property type="entry name" value="Arg_tRNA_synth"/>
    <property type="match status" value="1"/>
</dbReference>
<feature type="short sequence motif" description="'HIGH' region" evidence="9">
    <location>
        <begin position="136"/>
        <end position="146"/>
    </location>
</feature>
<dbReference type="InterPro" id="IPR001278">
    <property type="entry name" value="Arg-tRNA-ligase"/>
</dbReference>
<sequence length="582" mass="62662">MSDTATLHAAFAARINSVLHALEMEGALPAGAAEGSAVTVEPPRDPSHGDLATNAAMVLAKKAATNPRALAEKIVAHLERDPAVVETSIAGPGFINLRLADSEWLAELNAIAALGADYGRSTVGEGRRVNVEYVSANPTGPMHMGHCRGAVVGDALASLLEFVGHPVTREYYVNDAGGQVDTLARSAHLRYREALGEDIGAIPEGLYPGEYLVPVGKMLAEEYGDRFADAPDAEWLPEFKARTVAAMMDMIRADLALLGIEHDEFASEAALQAAGKPAEAEAWMRQHDLVYDGVLEAPKGKTPEDWEPVELPLFRATKFGDDQDRPIKKSDGSWTYFGADLAYHMQKAAAADELIDIWGADHAGTVKRIKAAVAALAEGEGRSIPFDVKLVQMVQLLRNGEPAKMSKRSGNFVTIADMVEEVGKDVVRFTMLMRKPDAQMDFDFAKVVEASKDNPVFYVQYASARIHSTLRKAAAEGLSPDPAALDRLGDEELALVKLAAQFPRAVEAAAAAREPHRIAFFLYDLAAGFHAYWNLGNDSPDKRFIVAGDPALTGARLFLATQIGQVIRNGLALLGVEAVEEM</sequence>
<dbReference type="InterPro" id="IPR005148">
    <property type="entry name" value="Arg-tRNA-synth_N"/>
</dbReference>
<keyword evidence="4 9" id="KW-0547">Nucleotide-binding</keyword>
<dbReference type="InterPro" id="IPR008909">
    <property type="entry name" value="DALR_anticod-bd"/>
</dbReference>
<evidence type="ECO:0000256" key="4">
    <source>
        <dbReference type="ARBA" id="ARBA00022741"/>
    </source>
</evidence>
<dbReference type="InterPro" id="IPR001412">
    <property type="entry name" value="aa-tRNA-synth_I_CS"/>
</dbReference>
<evidence type="ECO:0000259" key="12">
    <source>
        <dbReference type="SMART" id="SM01016"/>
    </source>
</evidence>
<dbReference type="SUPFAM" id="SSF47323">
    <property type="entry name" value="Anticodon-binding domain of a subclass of class I aminoacyl-tRNA synthetases"/>
    <property type="match status" value="1"/>
</dbReference>
<evidence type="ECO:0000256" key="9">
    <source>
        <dbReference type="HAMAP-Rule" id="MF_00123"/>
    </source>
</evidence>
<dbReference type="KEGG" id="ado:A6F68_02818"/>
<feature type="domain" description="Arginyl tRNA synthetase N-terminal" evidence="12">
    <location>
        <begin position="9"/>
        <end position="99"/>
    </location>
</feature>
<evidence type="ECO:0000256" key="2">
    <source>
        <dbReference type="ARBA" id="ARBA00022490"/>
    </source>
</evidence>
<dbReference type="GO" id="GO:0006420">
    <property type="term" value="P:arginyl-tRNA aminoacylation"/>
    <property type="evidence" value="ECO:0007669"/>
    <property type="project" value="UniProtKB-UniRule"/>
</dbReference>
<reference evidence="13 14" key="1">
    <citation type="submission" date="2016-07" db="EMBL/GenBank/DDBJ databases">
        <title>Complete genome sequence of Altererythrobacter dongtanensis KCTC 22672, a type strain with esterase isolated from tidal flat.</title>
        <authorList>
            <person name="Cheng H."/>
            <person name="Wu Y.-H."/>
            <person name="Zhou P."/>
            <person name="Huo Y.-Y."/>
            <person name="Wang C.-S."/>
            <person name="Xu X.-W."/>
        </authorList>
    </citation>
    <scope>NUCLEOTIDE SEQUENCE [LARGE SCALE GENOMIC DNA]</scope>
    <source>
        <strain evidence="13 14">KCTC 22672</strain>
    </source>
</reference>
<name>A0A1B2AGN2_9SPHN</name>
<dbReference type="OrthoDB" id="9803211at2"/>
<dbReference type="STRING" id="692370.A6F68_02818"/>
<evidence type="ECO:0000256" key="1">
    <source>
        <dbReference type="ARBA" id="ARBA00005594"/>
    </source>
</evidence>
<evidence type="ECO:0000256" key="6">
    <source>
        <dbReference type="ARBA" id="ARBA00022917"/>
    </source>
</evidence>
<dbReference type="Proteomes" id="UP000092932">
    <property type="component" value="Chromosome"/>
</dbReference>
<dbReference type="SUPFAM" id="SSF52374">
    <property type="entry name" value="Nucleotidylyl transferase"/>
    <property type="match status" value="1"/>
</dbReference>
<protein>
    <recommendedName>
        <fullName evidence="9">Arginine--tRNA ligase</fullName>
        <ecNumber evidence="9">6.1.1.19</ecNumber>
    </recommendedName>
    <alternativeName>
        <fullName evidence="9">Arginyl-tRNA synthetase</fullName>
        <shortName evidence="9">ArgRS</shortName>
    </alternativeName>
</protein>
<dbReference type="PATRIC" id="fig|692370.5.peg.2826"/>
<keyword evidence="6 9" id="KW-0648">Protein biosynthesis</keyword>
<dbReference type="CDD" id="cd00671">
    <property type="entry name" value="ArgRS_core"/>
    <property type="match status" value="1"/>
</dbReference>
<dbReference type="InterPro" id="IPR036695">
    <property type="entry name" value="Arg-tRNA-synth_N_sf"/>
</dbReference>
<dbReference type="Pfam" id="PF05746">
    <property type="entry name" value="DALR_1"/>
    <property type="match status" value="1"/>
</dbReference>
<dbReference type="Gene3D" id="3.40.50.620">
    <property type="entry name" value="HUPs"/>
    <property type="match status" value="1"/>
</dbReference>
<dbReference type="SUPFAM" id="SSF55190">
    <property type="entry name" value="Arginyl-tRNA synthetase (ArgRS), N-terminal 'additional' domain"/>
    <property type="match status" value="1"/>
</dbReference>
<dbReference type="GO" id="GO:0005737">
    <property type="term" value="C:cytoplasm"/>
    <property type="evidence" value="ECO:0007669"/>
    <property type="project" value="UniProtKB-SubCell"/>
</dbReference>
<dbReference type="PROSITE" id="PS00178">
    <property type="entry name" value="AA_TRNA_LIGASE_I"/>
    <property type="match status" value="1"/>
</dbReference>
<evidence type="ECO:0000256" key="10">
    <source>
        <dbReference type="RuleBase" id="RU363038"/>
    </source>
</evidence>
<evidence type="ECO:0000313" key="14">
    <source>
        <dbReference type="Proteomes" id="UP000092932"/>
    </source>
</evidence>
<comment type="subcellular location">
    <subcellularLocation>
        <location evidence="9">Cytoplasm</location>
    </subcellularLocation>
</comment>
<proteinExistence type="inferred from homology"/>
<dbReference type="EMBL" id="CP016591">
    <property type="protein sequence ID" value="ANY21307.1"/>
    <property type="molecule type" value="Genomic_DNA"/>
</dbReference>